<dbReference type="GO" id="GO:0016020">
    <property type="term" value="C:membrane"/>
    <property type="evidence" value="ECO:0007669"/>
    <property type="project" value="UniProtKB-SubCell"/>
</dbReference>
<proteinExistence type="predicted"/>
<evidence type="ECO:0000313" key="10">
    <source>
        <dbReference type="Proteomes" id="UP000237144"/>
    </source>
</evidence>
<evidence type="ECO:0000256" key="4">
    <source>
        <dbReference type="ARBA" id="ARBA00023136"/>
    </source>
</evidence>
<gene>
    <name evidence="9" type="ORF">BMF94_0503</name>
</gene>
<dbReference type="STRING" id="741276.A0A2S5BHQ3"/>
<feature type="region of interest" description="Disordered" evidence="5">
    <location>
        <begin position="777"/>
        <end position="819"/>
    </location>
</feature>
<keyword evidence="2 6" id="KW-0812">Transmembrane</keyword>
<feature type="domain" description="Anoctamin transmembrane" evidence="7">
    <location>
        <begin position="216"/>
        <end position="730"/>
    </location>
</feature>
<feature type="transmembrane region" description="Helical" evidence="6">
    <location>
        <begin position="365"/>
        <end position="387"/>
    </location>
</feature>
<keyword evidence="3 6" id="KW-1133">Transmembrane helix</keyword>
<evidence type="ECO:0000256" key="3">
    <source>
        <dbReference type="ARBA" id="ARBA00022989"/>
    </source>
</evidence>
<feature type="transmembrane region" description="Helical" evidence="6">
    <location>
        <begin position="330"/>
        <end position="350"/>
    </location>
</feature>
<comment type="subcellular location">
    <subcellularLocation>
        <location evidence="1">Membrane</location>
        <topology evidence="1">Multi-pass membrane protein</topology>
    </subcellularLocation>
</comment>
<sequence length="838" mass="94001">MDPRPDYVLAFKTDPNYNSPIRGLSSEKESTIRAKRADQVKSEWDRLVTTLKQANLSVTSRKGAAGTGTVLIFVKADEKRVREEATRERMSDWLHGLASPKASPREPRDFATEPIEEAERLRLVYSILTSPRTLGTPSIRASNATGNTCGLPLASQLPLPITSKPEFPHLVDMFPPHDQEFNRVWLQRWTRLPLERAQKNPLAVLEIPQHELDDLKAHLGEKVALYFAFLGFYARSLAFPSAFGAFFWLLGLRFHPLLGLGFIGWSVIFVETWRVRERAIAVQWGTYRLDRVEVERPGFKGDGFEVDPVTGVTKQRWSFGRTLTRGLASLPAYAFFVGCLGVIIAAIYAVETIVNEVYDGPFKRILSLLPTVLFVSVVPQVNGLWALTAGKLVEFENHPHRAEYEASYAIKTFALNFVSAYGNLLLTSFIYIPFGHMLLPHLLSRLPSKHASGLYAAATRQFSTNSQKLHTQLLAYTLTNQITGAFLEVGLPYLKNKFMPVIQEKLHQHEKQKSEENVEKFDDAPEEKPFLDRIRQEQMMPVEDIFGEYAEMVTQFGYIVLFAVVWPVSPLWSLINNVLELRSDAFKIATQMRRPIPHRAASVGPWLDALGFMTYVGTLTTSALIWLYQEREKAPGKSAQYLSHLMHKNVTLPASGGAAFWATRLSEAQSINAPPPSDAPLLMGALPPAEGGHDAFAAIKSLLVTAALVALASSQAYLAARGLARWLIARLEWDGSIAHQLSRRRDFELKRAWLDEHDMRLSPKEMCRRALGWAKKSAEEGMDEDEEKEKRQASDPSGNLERGYVGKPTDAAMSEPASAFWRGEDVGTRLFHAADKTE</sequence>
<feature type="domain" description="Anoctamin alpha-beta plait" evidence="8">
    <location>
        <begin position="5"/>
        <end position="140"/>
    </location>
</feature>
<accession>A0A2S5BHQ3</accession>
<evidence type="ECO:0000256" key="6">
    <source>
        <dbReference type="SAM" id="Phobius"/>
    </source>
</evidence>
<reference evidence="9 10" key="1">
    <citation type="journal article" date="2018" name="Front. Microbiol.">
        <title>Prospects for Fungal Bioremediation of Acidic Radioactive Waste Sites: Characterization and Genome Sequence of Rhodotorula taiwanensis MD1149.</title>
        <authorList>
            <person name="Tkavc R."/>
            <person name="Matrosova V.Y."/>
            <person name="Grichenko O.E."/>
            <person name="Gostincar C."/>
            <person name="Volpe R.P."/>
            <person name="Klimenkova P."/>
            <person name="Gaidamakova E.K."/>
            <person name="Zhou C.E."/>
            <person name="Stewart B.J."/>
            <person name="Lyman M.G."/>
            <person name="Malfatti S.A."/>
            <person name="Rubinfeld B."/>
            <person name="Courtot M."/>
            <person name="Singh J."/>
            <person name="Dalgard C.L."/>
            <person name="Hamilton T."/>
            <person name="Frey K.G."/>
            <person name="Gunde-Cimerman N."/>
            <person name="Dugan L."/>
            <person name="Daly M.J."/>
        </authorList>
    </citation>
    <scope>NUCLEOTIDE SEQUENCE [LARGE SCALE GENOMIC DNA]</scope>
    <source>
        <strain evidence="9 10">MD1149</strain>
    </source>
</reference>
<feature type="transmembrane region" description="Helical" evidence="6">
    <location>
        <begin position="254"/>
        <end position="273"/>
    </location>
</feature>
<keyword evidence="4 6" id="KW-0472">Membrane</keyword>
<dbReference type="Proteomes" id="UP000237144">
    <property type="component" value="Unassembled WGS sequence"/>
</dbReference>
<dbReference type="PANTHER" id="PTHR12308:SF73">
    <property type="entry name" value="ANOCTAMIN"/>
    <property type="match status" value="1"/>
</dbReference>
<evidence type="ECO:0000256" key="1">
    <source>
        <dbReference type="ARBA" id="ARBA00004141"/>
    </source>
</evidence>
<dbReference type="InterPro" id="IPR049456">
    <property type="entry name" value="Anoctamin_N_fung"/>
</dbReference>
<name>A0A2S5BHQ3_9BASI</name>
<dbReference type="PANTHER" id="PTHR12308">
    <property type="entry name" value="ANOCTAMIN"/>
    <property type="match status" value="1"/>
</dbReference>
<dbReference type="Pfam" id="PF20877">
    <property type="entry name" value="Anoctamin_N"/>
    <property type="match status" value="1"/>
</dbReference>
<evidence type="ECO:0000313" key="9">
    <source>
        <dbReference type="EMBL" id="POY76308.1"/>
    </source>
</evidence>
<dbReference type="InterPro" id="IPR049452">
    <property type="entry name" value="Anoctamin_TM"/>
</dbReference>
<dbReference type="Pfam" id="PF04547">
    <property type="entry name" value="Anoctamin"/>
    <property type="match status" value="1"/>
</dbReference>
<dbReference type="InterPro" id="IPR007632">
    <property type="entry name" value="Anoctamin"/>
</dbReference>
<dbReference type="AlphaFoldDB" id="A0A2S5BHQ3"/>
<organism evidence="9 10">
    <name type="scientific">Rhodotorula taiwanensis</name>
    <dbReference type="NCBI Taxonomy" id="741276"/>
    <lineage>
        <taxon>Eukaryota</taxon>
        <taxon>Fungi</taxon>
        <taxon>Dikarya</taxon>
        <taxon>Basidiomycota</taxon>
        <taxon>Pucciniomycotina</taxon>
        <taxon>Microbotryomycetes</taxon>
        <taxon>Sporidiobolales</taxon>
        <taxon>Sporidiobolaceae</taxon>
        <taxon>Rhodotorula</taxon>
    </lineage>
</organism>
<keyword evidence="10" id="KW-1185">Reference proteome</keyword>
<evidence type="ECO:0000259" key="8">
    <source>
        <dbReference type="Pfam" id="PF20877"/>
    </source>
</evidence>
<comment type="caution">
    <text evidence="9">The sequence shown here is derived from an EMBL/GenBank/DDBJ whole genome shotgun (WGS) entry which is preliminary data.</text>
</comment>
<protein>
    <submittedName>
        <fullName evidence="9">Uncharacterized protein</fullName>
    </submittedName>
</protein>
<dbReference type="OrthoDB" id="296386at2759"/>
<dbReference type="GO" id="GO:0005254">
    <property type="term" value="F:chloride channel activity"/>
    <property type="evidence" value="ECO:0007669"/>
    <property type="project" value="TreeGrafter"/>
</dbReference>
<evidence type="ECO:0000259" key="7">
    <source>
        <dbReference type="Pfam" id="PF04547"/>
    </source>
</evidence>
<dbReference type="GO" id="GO:0032541">
    <property type="term" value="C:cortical endoplasmic reticulum"/>
    <property type="evidence" value="ECO:0007669"/>
    <property type="project" value="TreeGrafter"/>
</dbReference>
<evidence type="ECO:0000256" key="2">
    <source>
        <dbReference type="ARBA" id="ARBA00022692"/>
    </source>
</evidence>
<evidence type="ECO:0000256" key="5">
    <source>
        <dbReference type="SAM" id="MobiDB-lite"/>
    </source>
</evidence>
<feature type="transmembrane region" description="Helical" evidence="6">
    <location>
        <begin position="408"/>
        <end position="434"/>
    </location>
</feature>
<dbReference type="EMBL" id="PJQD01000005">
    <property type="protein sequence ID" value="POY76308.1"/>
    <property type="molecule type" value="Genomic_DNA"/>
</dbReference>